<protein>
    <recommendedName>
        <fullName evidence="1">Polysaccharide biosynthesis enzyme WcbI domain-containing protein</fullName>
    </recommendedName>
</protein>
<dbReference type="RefSeq" id="WP_099095250.1">
    <property type="nucleotide sequence ID" value="NZ_PDNU01000012.1"/>
</dbReference>
<dbReference type="Pfam" id="PF18588">
    <property type="entry name" value="WcbI"/>
    <property type="match status" value="1"/>
</dbReference>
<dbReference type="Gene3D" id="3.40.50.12080">
    <property type="match status" value="1"/>
</dbReference>
<sequence>MKILLIGNCQAGSFRDALQIWLPEAEIDFLPATRPDTARRAEDIAAAIPGYDHAFIQPIGAARFGPLRRPVLAQAGHANLHFIPGITFGGFHPDCISLGDAEGNLQGPMGTASSALVAAAFAAGLPPARAARLFNSFVYARLGYFQEFALASRAFIAHMEGFGLDGAALLEGWRGRLFMHTVIHPKPYVISDVCHAVLRRLGLAEGDSELGGALGDRLLNHPVWPLYPEIGRRLGLRGHLHFRGPIPAKGDRALGVMDLPAFIARSYEHYATMPERVAQAVAGHSRAAAALALLRAELKLVEAAGEAAA</sequence>
<dbReference type="EMBL" id="PDNU01000012">
    <property type="protein sequence ID" value="PHK95336.1"/>
    <property type="molecule type" value="Genomic_DNA"/>
</dbReference>
<evidence type="ECO:0000313" key="3">
    <source>
        <dbReference type="Proteomes" id="UP000223527"/>
    </source>
</evidence>
<evidence type="ECO:0000313" key="2">
    <source>
        <dbReference type="EMBL" id="PHK95336.1"/>
    </source>
</evidence>
<proteinExistence type="predicted"/>
<dbReference type="InterPro" id="IPR041307">
    <property type="entry name" value="WcbI"/>
</dbReference>
<dbReference type="AlphaFoldDB" id="A0A2C7ADY6"/>
<accession>A0A2C7ADY6</accession>
<name>A0A2C7ADY6_9PROT</name>
<gene>
    <name evidence="2" type="ORF">CR162_09205</name>
</gene>
<dbReference type="OrthoDB" id="7170754at2"/>
<comment type="caution">
    <text evidence="2">The sequence shown here is derived from an EMBL/GenBank/DDBJ whole genome shotgun (WGS) entry which is preliminary data.</text>
</comment>
<dbReference type="Proteomes" id="UP000223527">
    <property type="component" value="Unassembled WGS sequence"/>
</dbReference>
<reference evidence="2 3" key="1">
    <citation type="submission" date="2017-10" db="EMBL/GenBank/DDBJ databases">
        <authorList>
            <person name="Banno H."/>
            <person name="Chua N.-H."/>
        </authorList>
    </citation>
    <scope>NUCLEOTIDE SEQUENCE [LARGE SCALE GENOMIC DNA]</scope>
    <source>
        <strain evidence="2 3">YW11</strain>
    </source>
</reference>
<evidence type="ECO:0000259" key="1">
    <source>
        <dbReference type="Pfam" id="PF18588"/>
    </source>
</evidence>
<feature type="domain" description="Polysaccharide biosynthesis enzyme WcbI" evidence="1">
    <location>
        <begin position="3"/>
        <end position="204"/>
    </location>
</feature>
<keyword evidence="3" id="KW-1185">Reference proteome</keyword>
<organism evidence="2 3">
    <name type="scientific">Teichococcus rhizosphaerae</name>
    <dbReference type="NCBI Taxonomy" id="1335062"/>
    <lineage>
        <taxon>Bacteria</taxon>
        <taxon>Pseudomonadati</taxon>
        <taxon>Pseudomonadota</taxon>
        <taxon>Alphaproteobacteria</taxon>
        <taxon>Acetobacterales</taxon>
        <taxon>Roseomonadaceae</taxon>
        <taxon>Roseomonas</taxon>
    </lineage>
</organism>